<keyword evidence="2" id="KW-0539">Nucleus</keyword>
<feature type="compositionally biased region" description="Low complexity" evidence="4">
    <location>
        <begin position="60"/>
        <end position="77"/>
    </location>
</feature>
<feature type="compositionally biased region" description="Basic and acidic residues" evidence="4">
    <location>
        <begin position="593"/>
        <end position="610"/>
    </location>
</feature>
<feature type="compositionally biased region" description="Basic and acidic residues" evidence="4">
    <location>
        <begin position="1154"/>
        <end position="1164"/>
    </location>
</feature>
<feature type="region of interest" description="Disordered" evidence="4">
    <location>
        <begin position="110"/>
        <end position="190"/>
    </location>
</feature>
<feature type="region of interest" description="Disordered" evidence="4">
    <location>
        <begin position="1154"/>
        <end position="1173"/>
    </location>
</feature>
<feature type="compositionally biased region" description="Low complexity" evidence="4">
    <location>
        <begin position="111"/>
        <end position="137"/>
    </location>
</feature>
<dbReference type="InterPro" id="IPR003380">
    <property type="entry name" value="SKI/SNO/DAC"/>
</dbReference>
<dbReference type="SUPFAM" id="SSF46955">
    <property type="entry name" value="Putative DNA-binding domain"/>
    <property type="match status" value="1"/>
</dbReference>
<dbReference type="PANTHER" id="PTHR12577:SF6">
    <property type="entry name" value="DACHSHUND, ISOFORM B"/>
    <property type="match status" value="1"/>
</dbReference>
<evidence type="ECO:0000313" key="11">
    <source>
        <dbReference type="RefSeq" id="XP_049312816.1"/>
    </source>
</evidence>
<feature type="region of interest" description="Disordered" evidence="4">
    <location>
        <begin position="1"/>
        <end position="22"/>
    </location>
</feature>
<feature type="compositionally biased region" description="Low complexity" evidence="4">
    <location>
        <begin position="1000"/>
        <end position="1034"/>
    </location>
</feature>
<feature type="compositionally biased region" description="Gly residues" evidence="4">
    <location>
        <begin position="930"/>
        <end position="944"/>
    </location>
</feature>
<dbReference type="InterPro" id="IPR009061">
    <property type="entry name" value="DNA-bd_dom_put_sf"/>
</dbReference>
<feature type="region of interest" description="Disordered" evidence="4">
    <location>
        <begin position="540"/>
        <end position="694"/>
    </location>
</feature>
<dbReference type="RefSeq" id="XP_049312815.1">
    <property type="nucleotide sequence ID" value="XM_049456858.1"/>
</dbReference>
<evidence type="ECO:0000313" key="9">
    <source>
        <dbReference type="RefSeq" id="XP_049312814.1"/>
    </source>
</evidence>
<name>A0ABM3JUA0_BACDO</name>
<dbReference type="GeneID" id="105233657"/>
<feature type="region of interest" description="Disordered" evidence="4">
    <location>
        <begin position="57"/>
        <end position="97"/>
    </location>
</feature>
<organism evidence="6 11">
    <name type="scientific">Bactrocera dorsalis</name>
    <name type="common">Oriental fruit fly</name>
    <name type="synonym">Dacus dorsalis</name>
    <dbReference type="NCBI Taxonomy" id="27457"/>
    <lineage>
        <taxon>Eukaryota</taxon>
        <taxon>Metazoa</taxon>
        <taxon>Ecdysozoa</taxon>
        <taxon>Arthropoda</taxon>
        <taxon>Hexapoda</taxon>
        <taxon>Insecta</taxon>
        <taxon>Pterygota</taxon>
        <taxon>Neoptera</taxon>
        <taxon>Endopterygota</taxon>
        <taxon>Diptera</taxon>
        <taxon>Brachycera</taxon>
        <taxon>Muscomorpha</taxon>
        <taxon>Tephritoidea</taxon>
        <taxon>Tephritidae</taxon>
        <taxon>Bactrocera</taxon>
        <taxon>Bactrocera</taxon>
    </lineage>
</organism>
<feature type="compositionally biased region" description="Low complexity" evidence="4">
    <location>
        <begin position="565"/>
        <end position="576"/>
    </location>
</feature>
<dbReference type="InterPro" id="IPR052417">
    <property type="entry name" value="Dachshund_domain"/>
</dbReference>
<proteinExistence type="inferred from homology"/>
<dbReference type="RefSeq" id="XP_049312814.1">
    <property type="nucleotide sequence ID" value="XM_049456857.1"/>
</dbReference>
<protein>
    <submittedName>
        <fullName evidence="7 8">Uncharacterized protein LOC105233657 isoform X1</fullName>
    </submittedName>
</protein>
<feature type="compositionally biased region" description="Basic and acidic residues" evidence="4">
    <location>
        <begin position="967"/>
        <end position="985"/>
    </location>
</feature>
<feature type="compositionally biased region" description="Gly residues" evidence="4">
    <location>
        <begin position="138"/>
        <end position="148"/>
    </location>
</feature>
<comment type="similarity">
    <text evidence="3">Belongs to the DACH/dachshund family.</text>
</comment>
<evidence type="ECO:0000313" key="7">
    <source>
        <dbReference type="RefSeq" id="XP_049312812.1"/>
    </source>
</evidence>
<feature type="region of interest" description="Disordered" evidence="4">
    <location>
        <begin position="390"/>
        <end position="426"/>
    </location>
</feature>
<sequence>MDSNAIDAQSITSEHSVASSTSSALHGAVLAAVKRERSPTPVHNNSKTMNTISVATNLTNNNHNSNNNNNNNNNNNSPRHNKLSPSYHHNNNNNNSILLAHSMNPTALLMHHQQQQQQQQQHQQHQQQLNGSRDGNSSRGGSGPGGSAAGSLSGSIGDDRPSNGRLSHTGRGSSCSPASSPTRHPNAVSPVTSLNHTMMQQMQQQHHQLSPPPHVTGVPTPNGLPAGLPPRMPHGLPPHSLGLLNSLQMMHHASPLELMAAAHHHVPPRSYNSPPPISTSDPSANECKLVEYRGQKVAAFIISGDTMLCLPQAFELFLKHLVGGLHTVYTKLKRLDIVPLVCNVEQVRILRGLGAIQPGVNRCKLLACKDFDILYRDCTTARCLSIKPPESNSLQFRSSRPGRPPKRGPVGLSLPPTHLSQHPQLKKHRLDNGDYAYENGHIADLNRLEKSPLLANGYNPPPINHMAFMQMNHHPGTALMSPGMPPHGLHARPDSQMLKAAAQGGMSAANMDALARSGIWENCRAAYEDIVKHLERLREERTDERQQMNSGGGVGNEPKIRDLSSRNSGSPSRQSPVLNLSKSGGNTDQGSNCDERSERSEMHSPVHSVRDGSVGGGSQGVIGVEDDDDENLSDDNASEVDERCAKDEEDLSDTERDNITSSAASQRHHPLHHHHHHQLHHGANSNAMGVGERGGVAGGPGAGVGVGVGVGGLGVAAAAAAATAAGLNERDILNTHAALQQSPVSTHNAAAVAALQQHHQRALNYSHLAAAAAVAGGATGGPGAKAALTNGPGSGGALAGTEALLAANDATAAAALAGGLALGPLAMESHEAPPSNHALMNNIMTLMKVVADNLRQQDRHITYEKAELKMDVLREREVKDSLNRQLADERKLRVLYQKRYRRERKMRIRYQQQLDGGKRKLTHPSNAGGSSSGGGSANNGGAVGPNGNEDGRSSVGGECKNNSGEAATRKTEPDNDCKSSEKSEKSLNSNDGCSQSQNAQQQSQQTQLQQQHHQTPSQSLSHHHLQQQQQQPLRLRQRSESPSFKREPHSDRDSPLVGRRSVDRLERCDRDHAERESREHCERSERDCGDAAAIERSLSMPPTSQAESSLAAAAAASGGKAPWNYPGIDLMATGAFWQNYSESLAQEIELERKSRAANAERDVKSPLTERPPAYYKNSMLFGGAN</sequence>
<keyword evidence="6" id="KW-1185">Reference proteome</keyword>
<dbReference type="CDD" id="cd21081">
    <property type="entry name" value="DHD_Dac"/>
    <property type="match status" value="1"/>
</dbReference>
<evidence type="ECO:0000256" key="1">
    <source>
        <dbReference type="ARBA" id="ARBA00004123"/>
    </source>
</evidence>
<comment type="subcellular location">
    <subcellularLocation>
        <location evidence="1">Nucleus</location>
    </subcellularLocation>
</comment>
<dbReference type="InterPro" id="IPR037000">
    <property type="entry name" value="Ski_DNA-bd_sf"/>
</dbReference>
<dbReference type="Pfam" id="PF02437">
    <property type="entry name" value="Ski_Sno_DHD"/>
    <property type="match status" value="1"/>
</dbReference>
<dbReference type="RefSeq" id="XP_049312816.1">
    <property type="nucleotide sequence ID" value="XM_049456859.1"/>
</dbReference>
<evidence type="ECO:0000256" key="3">
    <source>
        <dbReference type="ARBA" id="ARBA00038192"/>
    </source>
</evidence>
<dbReference type="PANTHER" id="PTHR12577">
    <property type="entry name" value="DACHSHUND"/>
    <property type="match status" value="1"/>
</dbReference>
<dbReference type="Gene3D" id="3.10.260.20">
    <property type="entry name" value="Ski"/>
    <property type="match status" value="1"/>
</dbReference>
<evidence type="ECO:0000313" key="10">
    <source>
        <dbReference type="RefSeq" id="XP_049312815.1"/>
    </source>
</evidence>
<evidence type="ECO:0000256" key="2">
    <source>
        <dbReference type="ARBA" id="ARBA00023242"/>
    </source>
</evidence>
<evidence type="ECO:0000259" key="5">
    <source>
        <dbReference type="Pfam" id="PF02437"/>
    </source>
</evidence>
<dbReference type="RefSeq" id="XP_049312813.1">
    <property type="nucleotide sequence ID" value="XM_049456856.1"/>
</dbReference>
<evidence type="ECO:0000256" key="4">
    <source>
        <dbReference type="SAM" id="MobiDB-lite"/>
    </source>
</evidence>
<gene>
    <name evidence="7 8 9 10 11" type="primary">LOC105233657</name>
</gene>
<accession>A0ABM3JUA0</accession>
<feature type="region of interest" description="Disordered" evidence="4">
    <location>
        <begin position="906"/>
        <end position="1059"/>
    </location>
</feature>
<feature type="compositionally biased region" description="Polar residues" evidence="4">
    <location>
        <begin position="577"/>
        <end position="592"/>
    </location>
</feature>
<feature type="compositionally biased region" description="Polar residues" evidence="4">
    <location>
        <begin position="164"/>
        <end position="190"/>
    </location>
</feature>
<feature type="domain" description="SKI/SNO/DAC" evidence="5">
    <location>
        <begin position="276"/>
        <end position="379"/>
    </location>
</feature>
<feature type="compositionally biased region" description="Basic residues" evidence="4">
    <location>
        <begin position="666"/>
        <end position="680"/>
    </location>
</feature>
<evidence type="ECO:0000313" key="8">
    <source>
        <dbReference type="RefSeq" id="XP_049312813.1"/>
    </source>
</evidence>
<feature type="compositionally biased region" description="Acidic residues" evidence="4">
    <location>
        <begin position="624"/>
        <end position="639"/>
    </location>
</feature>
<dbReference type="Proteomes" id="UP001652620">
    <property type="component" value="Chromosome 1"/>
</dbReference>
<evidence type="ECO:0000313" key="6">
    <source>
        <dbReference type="Proteomes" id="UP001652620"/>
    </source>
</evidence>
<feature type="compositionally biased region" description="Basic and acidic residues" evidence="4">
    <location>
        <begin position="1037"/>
        <end position="1059"/>
    </location>
</feature>
<feature type="compositionally biased region" description="Low complexity" evidence="4">
    <location>
        <begin position="10"/>
        <end position="22"/>
    </location>
</feature>
<reference evidence="6 7" key="1">
    <citation type="submission" date="2025-05" db="UniProtKB">
        <authorList>
            <consortium name="RefSeq"/>
        </authorList>
    </citation>
    <scope>NUCLEOTIDE SEQUENCE [LARGE SCALE GENOMIC DNA]</scope>
    <source>
        <tissue evidence="7 8">Adult</tissue>
    </source>
</reference>
<dbReference type="RefSeq" id="XP_049312812.1">
    <property type="nucleotide sequence ID" value="XM_049456855.1"/>
</dbReference>